<comment type="catalytic activity">
    <reaction evidence="6">
        <text>L-aspartate + NADP(+) + H2O = oxaloacetate + NH4(+) + NADPH + H(+)</text>
        <dbReference type="Rhea" id="RHEA:11784"/>
        <dbReference type="ChEBI" id="CHEBI:15377"/>
        <dbReference type="ChEBI" id="CHEBI:15378"/>
        <dbReference type="ChEBI" id="CHEBI:16452"/>
        <dbReference type="ChEBI" id="CHEBI:28938"/>
        <dbReference type="ChEBI" id="CHEBI:29991"/>
        <dbReference type="ChEBI" id="CHEBI:57783"/>
        <dbReference type="ChEBI" id="CHEBI:58349"/>
        <dbReference type="EC" id="1.4.1.21"/>
    </reaction>
</comment>
<dbReference type="Gene3D" id="3.30.360.10">
    <property type="entry name" value="Dihydrodipicolinate Reductase, domain 2"/>
    <property type="match status" value="1"/>
</dbReference>
<name>A0A4R3ZSD5_9ACTN</name>
<evidence type="ECO:0000256" key="6">
    <source>
        <dbReference type="HAMAP-Rule" id="MF_01265"/>
    </source>
</evidence>
<dbReference type="EC" id="1.4.1.21" evidence="6"/>
<evidence type="ECO:0000259" key="8">
    <source>
        <dbReference type="Pfam" id="PF03447"/>
    </source>
</evidence>
<evidence type="ECO:0000256" key="5">
    <source>
        <dbReference type="ARBA" id="ARBA00023027"/>
    </source>
</evidence>
<keyword evidence="2 6" id="KW-0662">Pyridine nucleotide biosynthesis</keyword>
<comment type="catalytic activity">
    <reaction evidence="6">
        <text>L-aspartate + NAD(+) + H2O = oxaloacetate + NH4(+) + NADH + H(+)</text>
        <dbReference type="Rhea" id="RHEA:11788"/>
        <dbReference type="ChEBI" id="CHEBI:15377"/>
        <dbReference type="ChEBI" id="CHEBI:15378"/>
        <dbReference type="ChEBI" id="CHEBI:16452"/>
        <dbReference type="ChEBI" id="CHEBI:28938"/>
        <dbReference type="ChEBI" id="CHEBI:29991"/>
        <dbReference type="ChEBI" id="CHEBI:57540"/>
        <dbReference type="ChEBI" id="CHEBI:57945"/>
        <dbReference type="EC" id="1.4.1.21"/>
    </reaction>
</comment>
<dbReference type="GO" id="GO:0009435">
    <property type="term" value="P:NAD+ biosynthetic process"/>
    <property type="evidence" value="ECO:0007669"/>
    <property type="project" value="UniProtKB-UniRule"/>
</dbReference>
<proteinExistence type="inferred from homology"/>
<dbReference type="GO" id="GO:0016639">
    <property type="term" value="F:oxidoreductase activity, acting on the CH-NH2 group of donors, NAD or NADP as acceptor"/>
    <property type="evidence" value="ECO:0007669"/>
    <property type="project" value="UniProtKB-UniRule"/>
</dbReference>
<comment type="function">
    <text evidence="6">Specifically catalyzes the NAD or NADP-dependent dehydrogenation of L-aspartate to iminoaspartate.</text>
</comment>
<gene>
    <name evidence="6" type="primary">nadX</name>
    <name evidence="9" type="ORF">EDD19_11532</name>
</gene>
<evidence type="ECO:0000256" key="3">
    <source>
        <dbReference type="ARBA" id="ARBA00022857"/>
    </source>
</evidence>
<keyword evidence="3 6" id="KW-0521">NADP</keyword>
<feature type="active site" evidence="6">
    <location>
        <position position="213"/>
    </location>
</feature>
<dbReference type="GO" id="GO:0033735">
    <property type="term" value="F:aspartate dehydrogenase [NAD(P)+] activity"/>
    <property type="evidence" value="ECO:0007669"/>
    <property type="project" value="UniProtKB-EC"/>
</dbReference>
<dbReference type="GeneID" id="89531482"/>
<dbReference type="UniPathway" id="UPA00253">
    <property type="reaction ID" value="UER00456"/>
</dbReference>
<dbReference type="PANTHER" id="PTHR31873">
    <property type="entry name" value="L-ASPARTATE DEHYDROGENASE-RELATED"/>
    <property type="match status" value="1"/>
</dbReference>
<protein>
    <recommendedName>
        <fullName evidence="6">L-aspartate dehydrogenase</fullName>
        <ecNumber evidence="6">1.4.1.21</ecNumber>
    </recommendedName>
</protein>
<dbReference type="Proteomes" id="UP000295805">
    <property type="component" value="Unassembled WGS sequence"/>
</dbReference>
<feature type="domain" description="Aspartate dehydrogenase" evidence="7">
    <location>
        <begin position="161"/>
        <end position="248"/>
    </location>
</feature>
<feature type="binding site" evidence="6">
    <location>
        <position position="123"/>
    </location>
    <ligand>
        <name>NAD(+)</name>
        <dbReference type="ChEBI" id="CHEBI:57540"/>
    </ligand>
</feature>
<evidence type="ECO:0000313" key="9">
    <source>
        <dbReference type="EMBL" id="TCW23105.1"/>
    </source>
</evidence>
<sequence>MPPLPSSPTRPTPAELQVAVVGAGAIGGAVIESLEQGRVPGARLGAVLRSSSTESEIEAAVDAADVVVEAGSVDAAAEYIPGVTATGTDIVVCSCGVFARHDDPRDLLAGGPDTGRVLVPAGAIGGLDVLGAAARAGASDATVRHYTIKRPTALDVDEQLTEPREVFRGSARRAALGFPRTSNASVALALATLGLDRTEVIVVADPDVGRTRHVVEWESPVGRYELQFENSVDPDSGGRTSAITAWSVADVLGALAAGAGPGVVVLTGGRPVEGHATSP</sequence>
<evidence type="ECO:0000256" key="2">
    <source>
        <dbReference type="ARBA" id="ARBA00022642"/>
    </source>
</evidence>
<dbReference type="Pfam" id="PF03447">
    <property type="entry name" value="NAD_binding_3"/>
    <property type="match status" value="1"/>
</dbReference>
<evidence type="ECO:0000259" key="7">
    <source>
        <dbReference type="Pfam" id="PF01958"/>
    </source>
</evidence>
<dbReference type="InterPro" id="IPR002811">
    <property type="entry name" value="Asp_DH"/>
</dbReference>
<dbReference type="RefSeq" id="WP_131886008.1">
    <property type="nucleotide sequence ID" value="NZ_CP143053.1"/>
</dbReference>
<dbReference type="InterPro" id="IPR036291">
    <property type="entry name" value="NAD(P)-bd_dom_sf"/>
</dbReference>
<dbReference type="EMBL" id="SMCX01000015">
    <property type="protein sequence ID" value="TCW23105.1"/>
    <property type="molecule type" value="Genomic_DNA"/>
</dbReference>
<evidence type="ECO:0000256" key="4">
    <source>
        <dbReference type="ARBA" id="ARBA00023002"/>
    </source>
</evidence>
<reference evidence="9 10" key="1">
    <citation type="submission" date="2019-03" db="EMBL/GenBank/DDBJ databases">
        <title>Root nodule microbial communities of legume samples collected from USA, Mexico and Botswana.</title>
        <authorList>
            <person name="Hirsch A."/>
        </authorList>
    </citation>
    <scope>NUCLEOTIDE SEQUENCE [LARGE SCALE GENOMIC DNA]</scope>
    <source>
        <strain evidence="9 10">55</strain>
    </source>
</reference>
<feature type="binding site" evidence="6">
    <location>
        <position position="183"/>
    </location>
    <ligand>
        <name>NAD(+)</name>
        <dbReference type="ChEBI" id="CHEBI:57540"/>
    </ligand>
</feature>
<dbReference type="HAMAP" id="MF_01265">
    <property type="entry name" value="NadX"/>
    <property type="match status" value="1"/>
</dbReference>
<dbReference type="Gene3D" id="3.40.50.720">
    <property type="entry name" value="NAD(P)-binding Rossmann-like Domain"/>
    <property type="match status" value="1"/>
</dbReference>
<feature type="domain" description="Aspartate/homoserine dehydrogenase NAD-binding" evidence="8">
    <location>
        <begin position="22"/>
        <end position="109"/>
    </location>
</feature>
<dbReference type="AlphaFoldDB" id="A0A4R3ZSD5"/>
<dbReference type="InterPro" id="IPR005106">
    <property type="entry name" value="Asp/hSer_DH_NAD-bd"/>
</dbReference>
<dbReference type="Pfam" id="PF01958">
    <property type="entry name" value="Asp_DH_C"/>
    <property type="match status" value="1"/>
</dbReference>
<comment type="pathway">
    <text evidence="6">Cofactor biosynthesis; NAD(+) biosynthesis; iminoaspartate from L-aspartate (dehydrogenase route): step 1/1.</text>
</comment>
<keyword evidence="4 6" id="KW-0560">Oxidoreductase</keyword>
<accession>A0A4R3ZSD5</accession>
<keyword evidence="5 6" id="KW-0520">NAD</keyword>
<evidence type="ECO:0000313" key="10">
    <source>
        <dbReference type="Proteomes" id="UP000295805"/>
    </source>
</evidence>
<evidence type="ECO:0000256" key="1">
    <source>
        <dbReference type="ARBA" id="ARBA00008331"/>
    </source>
</evidence>
<organism evidence="9 10">
    <name type="scientific">Dietzia cinnamea</name>
    <dbReference type="NCBI Taxonomy" id="321318"/>
    <lineage>
        <taxon>Bacteria</taxon>
        <taxon>Bacillati</taxon>
        <taxon>Actinomycetota</taxon>
        <taxon>Actinomycetes</taxon>
        <taxon>Mycobacteriales</taxon>
        <taxon>Dietziaceae</taxon>
        <taxon>Dietzia</taxon>
    </lineage>
</organism>
<dbReference type="SUPFAM" id="SSF51735">
    <property type="entry name" value="NAD(P)-binding Rossmann-fold domains"/>
    <property type="match status" value="1"/>
</dbReference>
<dbReference type="GO" id="GO:0050661">
    <property type="term" value="F:NADP binding"/>
    <property type="evidence" value="ECO:0007669"/>
    <property type="project" value="UniProtKB-UniRule"/>
</dbReference>
<comment type="similarity">
    <text evidence="1 6">Belongs to the L-aspartate dehydrogenase family.</text>
</comment>
<comment type="caution">
    <text evidence="9">The sequence shown here is derived from an EMBL/GenBank/DDBJ whole genome shotgun (WGS) entry which is preliminary data.</text>
</comment>
<dbReference type="GO" id="GO:0051287">
    <property type="term" value="F:NAD binding"/>
    <property type="evidence" value="ECO:0007669"/>
    <property type="project" value="UniProtKB-UniRule"/>
</dbReference>
<comment type="miscellaneous">
    <text evidence="6">The iminoaspartate product is unstable in aqueous solution and can decompose to oxaloacetate and ammonia.</text>
</comment>
<dbReference type="PANTHER" id="PTHR31873:SF6">
    <property type="entry name" value="ASPARTATE DEHYDROGENASE DOMAIN-CONTAINING PROTEIN"/>
    <property type="match status" value="1"/>
</dbReference>
<dbReference type="SUPFAM" id="SSF55347">
    <property type="entry name" value="Glyceraldehyde-3-phosphate dehydrogenase-like, C-terminal domain"/>
    <property type="match status" value="1"/>
</dbReference>
<dbReference type="InterPro" id="IPR020626">
    <property type="entry name" value="Asp_DH_prok"/>
</dbReference>